<dbReference type="PANTHER" id="PTHR31544">
    <property type="entry name" value="AIG2-LIKE PROTEIN D"/>
    <property type="match status" value="1"/>
</dbReference>
<dbReference type="Pfam" id="PF06094">
    <property type="entry name" value="GGACT"/>
    <property type="match status" value="1"/>
</dbReference>
<evidence type="ECO:0000313" key="8">
    <source>
        <dbReference type="Proteomes" id="UP000091857"/>
    </source>
</evidence>
<dbReference type="CDD" id="cd06661">
    <property type="entry name" value="GGCT_like"/>
    <property type="match status" value="1"/>
</dbReference>
<evidence type="ECO:0000313" key="7">
    <source>
        <dbReference type="EMBL" id="OAY53495.1"/>
    </source>
</evidence>
<dbReference type="InterPro" id="IPR036568">
    <property type="entry name" value="GGCT-like_sf"/>
</dbReference>
<comment type="caution">
    <text evidence="7">The sequence shown here is derived from an EMBL/GenBank/DDBJ whole genome shotgun (WGS) entry which is preliminary data.</text>
</comment>
<dbReference type="GO" id="GO:0016746">
    <property type="term" value="F:acyltransferase activity"/>
    <property type="evidence" value="ECO:0007669"/>
    <property type="project" value="UniProtKB-KW"/>
</dbReference>
<comment type="similarity">
    <text evidence="2">Belongs to the gamma-glutamylcyclotransferase family.</text>
</comment>
<protein>
    <recommendedName>
        <fullName evidence="5">Putative gamma-glutamylcyclotransferase</fullName>
    </recommendedName>
</protein>
<evidence type="ECO:0000256" key="4">
    <source>
        <dbReference type="ARBA" id="ARBA00023315"/>
    </source>
</evidence>
<evidence type="ECO:0000259" key="6">
    <source>
        <dbReference type="Pfam" id="PF06094"/>
    </source>
</evidence>
<evidence type="ECO:0000256" key="3">
    <source>
        <dbReference type="ARBA" id="ARBA00022679"/>
    </source>
</evidence>
<dbReference type="AlphaFoldDB" id="A0A2C9W343"/>
<dbReference type="Proteomes" id="UP000091857">
    <property type="component" value="Chromosome 3"/>
</dbReference>
<comment type="function">
    <text evidence="1">Putative gamma-glutamylcyclotransferase.</text>
</comment>
<evidence type="ECO:0000256" key="1">
    <source>
        <dbReference type="ARBA" id="ARBA00002782"/>
    </source>
</evidence>
<dbReference type="Gene3D" id="6.10.250.210">
    <property type="match status" value="1"/>
</dbReference>
<dbReference type="Gramene" id="Manes.03G001200.1.v8.1">
    <property type="protein sequence ID" value="Manes.03G001200.1.v8.1.CDS"/>
    <property type="gene ID" value="Manes.03G001200.v8.1"/>
</dbReference>
<feature type="domain" description="Gamma-glutamylcyclotransferase AIG2-like" evidence="6">
    <location>
        <begin position="20"/>
        <end position="131"/>
    </location>
</feature>
<dbReference type="Gene3D" id="3.10.490.10">
    <property type="entry name" value="Gamma-glutamyl cyclotransferase-like"/>
    <property type="match status" value="1"/>
</dbReference>
<gene>
    <name evidence="7" type="ORF">MANES_03G001200v8</name>
</gene>
<dbReference type="InterPro" id="IPR013024">
    <property type="entry name" value="GGCT-like"/>
</dbReference>
<dbReference type="PANTHER" id="PTHR31544:SF2">
    <property type="entry name" value="AIG2-LIKE PROTEIN D"/>
    <property type="match status" value="1"/>
</dbReference>
<dbReference type="EMBL" id="CM004389">
    <property type="protein sequence ID" value="OAY53495.1"/>
    <property type="molecule type" value="Genomic_DNA"/>
</dbReference>
<name>A0A2C9W343_MANES</name>
<reference evidence="8" key="1">
    <citation type="journal article" date="2016" name="Nat. Biotechnol.">
        <title>Sequencing wild and cultivated cassava and related species reveals extensive interspecific hybridization and genetic diversity.</title>
        <authorList>
            <person name="Bredeson J.V."/>
            <person name="Lyons J.B."/>
            <person name="Prochnik S.E."/>
            <person name="Wu G.A."/>
            <person name="Ha C.M."/>
            <person name="Edsinger-Gonzales E."/>
            <person name="Grimwood J."/>
            <person name="Schmutz J."/>
            <person name="Rabbi I.Y."/>
            <person name="Egesi C."/>
            <person name="Nauluvula P."/>
            <person name="Lebot V."/>
            <person name="Ndunguru J."/>
            <person name="Mkamilo G."/>
            <person name="Bart R.S."/>
            <person name="Setter T.L."/>
            <person name="Gleadow R.M."/>
            <person name="Kulakow P."/>
            <person name="Ferguson M.E."/>
            <person name="Rounsley S."/>
            <person name="Rokhsar D.S."/>
        </authorList>
    </citation>
    <scope>NUCLEOTIDE SEQUENCE [LARGE SCALE GENOMIC DNA]</scope>
    <source>
        <strain evidence="8">cv. AM560-2</strain>
    </source>
</reference>
<evidence type="ECO:0000256" key="2">
    <source>
        <dbReference type="ARBA" id="ARBA00008861"/>
    </source>
</evidence>
<keyword evidence="8" id="KW-1185">Reference proteome</keyword>
<proteinExistence type="inferred from homology"/>
<accession>A0A2C9W343</accession>
<sequence>MSSSSLAVAGVSGSSEAHRVFVYGSLLADDVVRVLLKRVPQSSSAILSGYHRFSIKGRVYPAILPVHNKQVTGRVLFGITDLELDILDTFEDVEYERTTVDVSLMDGSHRLQAHTYVWENKNDPNLFGEWDFEEWKIAHMNDFLKMTAGFMEELELPESKPRVATYESFFQQDNNRSSMP</sequence>
<evidence type="ECO:0000256" key="5">
    <source>
        <dbReference type="ARBA" id="ARBA00030602"/>
    </source>
</evidence>
<dbReference type="InterPro" id="IPR009288">
    <property type="entry name" value="AIG2-like_dom"/>
</dbReference>
<dbReference type="InterPro" id="IPR045038">
    <property type="entry name" value="AIG2-like"/>
</dbReference>
<keyword evidence="3" id="KW-0808">Transferase</keyword>
<dbReference type="SUPFAM" id="SSF110857">
    <property type="entry name" value="Gamma-glutamyl cyclotransferase-like"/>
    <property type="match status" value="1"/>
</dbReference>
<dbReference type="OrthoDB" id="1044435at2759"/>
<organism evidence="7 8">
    <name type="scientific">Manihot esculenta</name>
    <name type="common">Cassava</name>
    <name type="synonym">Jatropha manihot</name>
    <dbReference type="NCBI Taxonomy" id="3983"/>
    <lineage>
        <taxon>Eukaryota</taxon>
        <taxon>Viridiplantae</taxon>
        <taxon>Streptophyta</taxon>
        <taxon>Embryophyta</taxon>
        <taxon>Tracheophyta</taxon>
        <taxon>Spermatophyta</taxon>
        <taxon>Magnoliopsida</taxon>
        <taxon>eudicotyledons</taxon>
        <taxon>Gunneridae</taxon>
        <taxon>Pentapetalae</taxon>
        <taxon>rosids</taxon>
        <taxon>fabids</taxon>
        <taxon>Malpighiales</taxon>
        <taxon>Euphorbiaceae</taxon>
        <taxon>Crotonoideae</taxon>
        <taxon>Manihoteae</taxon>
        <taxon>Manihot</taxon>
    </lineage>
</organism>
<dbReference type="FunFam" id="3.10.490.10:FF:000022">
    <property type="entry name" value="Protein AIG2 B"/>
    <property type="match status" value="1"/>
</dbReference>
<keyword evidence="4" id="KW-0012">Acyltransferase</keyword>